<feature type="region of interest" description="Disordered" evidence="1">
    <location>
        <begin position="186"/>
        <end position="214"/>
    </location>
</feature>
<keyword evidence="3" id="KW-1185">Reference proteome</keyword>
<reference evidence="2" key="1">
    <citation type="submission" date="2021-02" db="EMBL/GenBank/DDBJ databases">
        <authorList>
            <person name="Dougan E. K."/>
            <person name="Rhodes N."/>
            <person name="Thang M."/>
            <person name="Chan C."/>
        </authorList>
    </citation>
    <scope>NUCLEOTIDE SEQUENCE</scope>
</reference>
<dbReference type="Proteomes" id="UP000601435">
    <property type="component" value="Unassembled WGS sequence"/>
</dbReference>
<protein>
    <submittedName>
        <fullName evidence="2">Kcnh2 protein</fullName>
    </submittedName>
</protein>
<dbReference type="EMBL" id="CAJNJA010014832">
    <property type="protein sequence ID" value="CAE7351186.1"/>
    <property type="molecule type" value="Genomic_DNA"/>
</dbReference>
<gene>
    <name evidence="2" type="primary">Kcnh2</name>
    <name evidence="2" type="ORF">SNEC2469_LOCUS9119</name>
</gene>
<accession>A0A812P9I4</accession>
<evidence type="ECO:0000256" key="1">
    <source>
        <dbReference type="SAM" id="MobiDB-lite"/>
    </source>
</evidence>
<dbReference type="AlphaFoldDB" id="A0A812P9I4"/>
<feature type="compositionally biased region" description="Acidic residues" evidence="1">
    <location>
        <begin position="202"/>
        <end position="212"/>
    </location>
</feature>
<proteinExistence type="predicted"/>
<evidence type="ECO:0000313" key="3">
    <source>
        <dbReference type="Proteomes" id="UP000601435"/>
    </source>
</evidence>
<organism evidence="2 3">
    <name type="scientific">Symbiodinium necroappetens</name>
    <dbReference type="NCBI Taxonomy" id="1628268"/>
    <lineage>
        <taxon>Eukaryota</taxon>
        <taxon>Sar</taxon>
        <taxon>Alveolata</taxon>
        <taxon>Dinophyceae</taxon>
        <taxon>Suessiales</taxon>
        <taxon>Symbiodiniaceae</taxon>
        <taxon>Symbiodinium</taxon>
    </lineage>
</organism>
<sequence>MASESGFKFLDGVRRCSTTGAVVHGKQVLRPVRFFVSDAALRIVSALRVHVESRLAELKNDKEARVVNVLETRVVKEDLSCPKNFEVMKAYAAHLFRGVNERKDLISCKEHRAALCYLALAYNFVTVGKQPGAKAAFKEWGDLQGTRLRWLASYVVHSVNRTAFARTEELCILKGIYMAVNDRPMPERPQRKLSDSSMSSEVIDEDADDDEQPSTFGDDIFEIFSDEEDAEVLELACSTSRLHVLGVVEGDPNSARFIR</sequence>
<evidence type="ECO:0000313" key="2">
    <source>
        <dbReference type="EMBL" id="CAE7351186.1"/>
    </source>
</evidence>
<name>A0A812P9I4_9DINO</name>
<comment type="caution">
    <text evidence="2">The sequence shown here is derived from an EMBL/GenBank/DDBJ whole genome shotgun (WGS) entry which is preliminary data.</text>
</comment>
<dbReference type="OrthoDB" id="421386at2759"/>